<organism evidence="7 8">
    <name type="scientific">Rhodopseudomonas rhenobacensis</name>
    <dbReference type="NCBI Taxonomy" id="87461"/>
    <lineage>
        <taxon>Bacteria</taxon>
        <taxon>Pseudomonadati</taxon>
        <taxon>Pseudomonadota</taxon>
        <taxon>Alphaproteobacteria</taxon>
        <taxon>Hyphomicrobiales</taxon>
        <taxon>Nitrobacteraceae</taxon>
        <taxon>Rhodopseudomonas</taxon>
    </lineage>
</organism>
<dbReference type="EMBL" id="JACHIH010000027">
    <property type="protein sequence ID" value="MBB5048940.1"/>
    <property type="molecule type" value="Genomic_DNA"/>
</dbReference>
<comment type="caution">
    <text evidence="7">The sequence shown here is derived from an EMBL/GenBank/DDBJ whole genome shotgun (WGS) entry which is preliminary data.</text>
</comment>
<feature type="transmembrane region" description="Helical" evidence="5">
    <location>
        <begin position="6"/>
        <end position="26"/>
    </location>
</feature>
<comment type="subcellular location">
    <subcellularLocation>
        <location evidence="1">Membrane</location>
        <topology evidence="1">Multi-pass membrane protein</topology>
    </subcellularLocation>
</comment>
<evidence type="ECO:0000259" key="6">
    <source>
        <dbReference type="Pfam" id="PF04138"/>
    </source>
</evidence>
<feature type="transmembrane region" description="Helical" evidence="5">
    <location>
        <begin position="71"/>
        <end position="91"/>
    </location>
</feature>
<dbReference type="GO" id="GO:0000271">
    <property type="term" value="P:polysaccharide biosynthetic process"/>
    <property type="evidence" value="ECO:0007669"/>
    <property type="project" value="InterPro"/>
</dbReference>
<keyword evidence="3 5" id="KW-1133">Transmembrane helix</keyword>
<feature type="transmembrane region" description="Helical" evidence="5">
    <location>
        <begin position="38"/>
        <end position="59"/>
    </location>
</feature>
<evidence type="ECO:0000256" key="5">
    <source>
        <dbReference type="SAM" id="Phobius"/>
    </source>
</evidence>
<evidence type="ECO:0000313" key="8">
    <source>
        <dbReference type="Proteomes" id="UP000542353"/>
    </source>
</evidence>
<keyword evidence="2 5" id="KW-0812">Transmembrane</keyword>
<protein>
    <submittedName>
        <fullName evidence="7">Putative flippase GtrA</fullName>
    </submittedName>
</protein>
<evidence type="ECO:0000256" key="2">
    <source>
        <dbReference type="ARBA" id="ARBA00022692"/>
    </source>
</evidence>
<evidence type="ECO:0000256" key="3">
    <source>
        <dbReference type="ARBA" id="ARBA00022989"/>
    </source>
</evidence>
<accession>A0A7W7Z6K1</accession>
<dbReference type="Pfam" id="PF04138">
    <property type="entry name" value="GtrA_DPMS_TM"/>
    <property type="match status" value="1"/>
</dbReference>
<sequence>MPFDAAVVLAYLVGMTAAFFLNKFFVFGRSSAPVAVQYGRFCVVNAFALAQVWLVSVGLERLLFPAIGLTWHSQLLAHVIGVATPVVSSYIGHRDYSFR</sequence>
<keyword evidence="4 5" id="KW-0472">Membrane</keyword>
<gene>
    <name evidence="7" type="ORF">HNR60_003711</name>
</gene>
<dbReference type="Proteomes" id="UP000542353">
    <property type="component" value="Unassembled WGS sequence"/>
</dbReference>
<proteinExistence type="predicted"/>
<dbReference type="AlphaFoldDB" id="A0A7W7Z6K1"/>
<evidence type="ECO:0000256" key="4">
    <source>
        <dbReference type="ARBA" id="ARBA00023136"/>
    </source>
</evidence>
<reference evidence="7 8" key="1">
    <citation type="submission" date="2020-08" db="EMBL/GenBank/DDBJ databases">
        <title>Genomic Encyclopedia of Type Strains, Phase IV (KMG-IV): sequencing the most valuable type-strain genomes for metagenomic binning, comparative biology and taxonomic classification.</title>
        <authorList>
            <person name="Goeker M."/>
        </authorList>
    </citation>
    <scope>NUCLEOTIDE SEQUENCE [LARGE SCALE GENOMIC DNA]</scope>
    <source>
        <strain evidence="7 8">DSM 12706</strain>
    </source>
</reference>
<evidence type="ECO:0000313" key="7">
    <source>
        <dbReference type="EMBL" id="MBB5048940.1"/>
    </source>
</evidence>
<keyword evidence="8" id="KW-1185">Reference proteome</keyword>
<dbReference type="InterPro" id="IPR007267">
    <property type="entry name" value="GtrA_DPMS_TM"/>
</dbReference>
<name>A0A7W7Z6K1_9BRAD</name>
<feature type="domain" description="GtrA/DPMS transmembrane" evidence="6">
    <location>
        <begin position="5"/>
        <end position="56"/>
    </location>
</feature>
<dbReference type="GO" id="GO:0016020">
    <property type="term" value="C:membrane"/>
    <property type="evidence" value="ECO:0007669"/>
    <property type="project" value="UniProtKB-SubCell"/>
</dbReference>
<evidence type="ECO:0000256" key="1">
    <source>
        <dbReference type="ARBA" id="ARBA00004141"/>
    </source>
</evidence>